<accession>A0ABX6QIE1</accession>
<gene>
    <name evidence="2" type="ORF">FE840_001440</name>
</gene>
<proteinExistence type="predicted"/>
<sequence>MARFSKVSANFWRSRRVAALSNDDRLCLLYCITAEHQTSVGAARIPTKYAAADLAWTEEAFEASVTSLVDAGLLLRDPETLEIFVTGWFRHNAPQNPNHASGMVKAISEISSDAIREAVEAEFETVNRVPAPTPKRSKRPSNNDSDHIDF</sequence>
<dbReference type="Proteomes" id="UP000308530">
    <property type="component" value="Chromosome"/>
</dbReference>
<name>A0ABX6QIE1_9HYPH</name>
<evidence type="ECO:0000313" key="3">
    <source>
        <dbReference type="Proteomes" id="UP000308530"/>
    </source>
</evidence>
<reference evidence="2 3" key="1">
    <citation type="submission" date="2020-06" db="EMBL/GenBank/DDBJ databases">
        <title>Genome sequence of Rhizobium sp strain ADMK78.</title>
        <authorList>
            <person name="Rahi P."/>
        </authorList>
    </citation>
    <scope>NUCLEOTIDE SEQUENCE [LARGE SCALE GENOMIC DNA]</scope>
    <source>
        <strain evidence="2 3">ADMK78</strain>
    </source>
</reference>
<feature type="region of interest" description="Disordered" evidence="1">
    <location>
        <begin position="125"/>
        <end position="150"/>
    </location>
</feature>
<evidence type="ECO:0000313" key="2">
    <source>
        <dbReference type="EMBL" id="QLF68323.1"/>
    </source>
</evidence>
<organism evidence="2 3">
    <name type="scientific">Peteryoungia desertarenae</name>
    <dbReference type="NCBI Taxonomy" id="1813451"/>
    <lineage>
        <taxon>Bacteria</taxon>
        <taxon>Pseudomonadati</taxon>
        <taxon>Pseudomonadota</taxon>
        <taxon>Alphaproteobacteria</taxon>
        <taxon>Hyphomicrobiales</taxon>
        <taxon>Rhizobiaceae</taxon>
        <taxon>Peteryoungia</taxon>
    </lineage>
</organism>
<dbReference type="RefSeq" id="WP_138288783.1">
    <property type="nucleotide sequence ID" value="NZ_CP058350.1"/>
</dbReference>
<keyword evidence="3" id="KW-1185">Reference proteome</keyword>
<evidence type="ECO:0000256" key="1">
    <source>
        <dbReference type="SAM" id="MobiDB-lite"/>
    </source>
</evidence>
<dbReference type="EMBL" id="CP058350">
    <property type="protein sequence ID" value="QLF68323.1"/>
    <property type="molecule type" value="Genomic_DNA"/>
</dbReference>
<protein>
    <submittedName>
        <fullName evidence="2">Uncharacterized protein</fullName>
    </submittedName>
</protein>